<dbReference type="GO" id="GO:0016747">
    <property type="term" value="F:acyltransferase activity, transferring groups other than amino-acyl groups"/>
    <property type="evidence" value="ECO:0007669"/>
    <property type="project" value="InterPro"/>
</dbReference>
<dbReference type="EMBL" id="CAMXCT020004890">
    <property type="protein sequence ID" value="CAL1164057.1"/>
    <property type="molecule type" value="Genomic_DNA"/>
</dbReference>
<feature type="transmembrane region" description="Helical" evidence="1">
    <location>
        <begin position="165"/>
        <end position="187"/>
    </location>
</feature>
<feature type="transmembrane region" description="Helical" evidence="1">
    <location>
        <begin position="36"/>
        <end position="57"/>
    </location>
</feature>
<evidence type="ECO:0000313" key="4">
    <source>
        <dbReference type="EMBL" id="CAL4797994.1"/>
    </source>
</evidence>
<evidence type="ECO:0000259" key="2">
    <source>
        <dbReference type="Pfam" id="PF01757"/>
    </source>
</evidence>
<dbReference type="AlphaFoldDB" id="A0A9P1DJR7"/>
<keyword evidence="4" id="KW-0012">Acyltransferase</keyword>
<feature type="transmembrane region" description="Helical" evidence="1">
    <location>
        <begin position="133"/>
        <end position="153"/>
    </location>
</feature>
<keyword evidence="4" id="KW-0808">Transferase</keyword>
<evidence type="ECO:0000313" key="5">
    <source>
        <dbReference type="Proteomes" id="UP001152797"/>
    </source>
</evidence>
<protein>
    <submittedName>
        <fullName evidence="4">Acyltransferase 3 domain-containing protein</fullName>
    </submittedName>
</protein>
<dbReference type="Proteomes" id="UP001152797">
    <property type="component" value="Unassembled WGS sequence"/>
</dbReference>
<keyword evidence="5" id="KW-1185">Reference proteome</keyword>
<accession>A0A9P1DJR7</accession>
<reference evidence="3" key="1">
    <citation type="submission" date="2022-10" db="EMBL/GenBank/DDBJ databases">
        <authorList>
            <person name="Chen Y."/>
            <person name="Dougan E. K."/>
            <person name="Chan C."/>
            <person name="Rhodes N."/>
            <person name="Thang M."/>
        </authorList>
    </citation>
    <scope>NUCLEOTIDE SEQUENCE</scope>
</reference>
<reference evidence="4 5" key="2">
    <citation type="submission" date="2024-05" db="EMBL/GenBank/DDBJ databases">
        <authorList>
            <person name="Chen Y."/>
            <person name="Shah S."/>
            <person name="Dougan E. K."/>
            <person name="Thang M."/>
            <person name="Chan C."/>
        </authorList>
    </citation>
    <scope>NUCLEOTIDE SEQUENCE [LARGE SCALE GENOMIC DNA]</scope>
</reference>
<sequence length="413" mass="47313">MKSLEFSGRFDALDGLRYFASLQVVLSHQSEIFVPFLWGSIWTQLFFLLSGFVLAYAEMVRPKSSAGQLTQLQYTWRRLKKIYPPYLLTIFISMIQISHSAFEWKTLILNLLLLQAWIPMVNESNPLKLEASTTSWVGVSWFLSALLLYWQFLRPAARFCQRMSMKLALLSLLCLWLWTAVMLYIWMNVHLVSGYFMMVVLHEGPLGYVHVFLSGVVLARVFLLLVYMDAHTGEAPDADTERLTLRSDRDQMQLPFIFKFGTSIALVCYLPLFWIPVRYDSPVLAVCHNGGLLPMMCLLLLCCSLETDLLASCLGSAPAKVLGRISYCQYIIQGNVWLLMLQHLQENFWMFLPVFLVLLGIIAYVMEWLVSAVVDWMLHDPLKQPAPLVLSESTDESSSEELRSTTDLWVCGL</sequence>
<evidence type="ECO:0000313" key="3">
    <source>
        <dbReference type="EMBL" id="CAI4010682.1"/>
    </source>
</evidence>
<dbReference type="Pfam" id="PF01757">
    <property type="entry name" value="Acyl_transf_3"/>
    <property type="match status" value="1"/>
</dbReference>
<dbReference type="PANTHER" id="PTHR23028">
    <property type="entry name" value="ACETYLTRANSFERASE"/>
    <property type="match status" value="1"/>
</dbReference>
<dbReference type="EMBL" id="CAMXCT030004890">
    <property type="protein sequence ID" value="CAL4797994.1"/>
    <property type="molecule type" value="Genomic_DNA"/>
</dbReference>
<organism evidence="3">
    <name type="scientific">Cladocopium goreaui</name>
    <dbReference type="NCBI Taxonomy" id="2562237"/>
    <lineage>
        <taxon>Eukaryota</taxon>
        <taxon>Sar</taxon>
        <taxon>Alveolata</taxon>
        <taxon>Dinophyceae</taxon>
        <taxon>Suessiales</taxon>
        <taxon>Symbiodiniaceae</taxon>
        <taxon>Cladocopium</taxon>
    </lineage>
</organism>
<keyword evidence="1" id="KW-0812">Transmembrane</keyword>
<feature type="transmembrane region" description="Helical" evidence="1">
    <location>
        <begin position="348"/>
        <end position="370"/>
    </location>
</feature>
<dbReference type="InterPro" id="IPR002656">
    <property type="entry name" value="Acyl_transf_3_dom"/>
</dbReference>
<dbReference type="OrthoDB" id="445461at2759"/>
<keyword evidence="1" id="KW-0472">Membrane</keyword>
<keyword evidence="1" id="KW-1133">Transmembrane helix</keyword>
<dbReference type="InterPro" id="IPR050879">
    <property type="entry name" value="Acyltransferase_3"/>
</dbReference>
<feature type="transmembrane region" description="Helical" evidence="1">
    <location>
        <begin position="207"/>
        <end position="227"/>
    </location>
</feature>
<dbReference type="EMBL" id="CAMXCT010004890">
    <property type="protein sequence ID" value="CAI4010682.1"/>
    <property type="molecule type" value="Genomic_DNA"/>
</dbReference>
<feature type="transmembrane region" description="Helical" evidence="1">
    <location>
        <begin position="256"/>
        <end position="277"/>
    </location>
</feature>
<gene>
    <name evidence="3" type="ORF">C1SCF055_LOCUS35926</name>
</gene>
<evidence type="ECO:0000256" key="1">
    <source>
        <dbReference type="SAM" id="Phobius"/>
    </source>
</evidence>
<comment type="caution">
    <text evidence="3">The sequence shown here is derived from an EMBL/GenBank/DDBJ whole genome shotgun (WGS) entry which is preliminary data.</text>
</comment>
<proteinExistence type="predicted"/>
<feature type="domain" description="Acyltransferase 3" evidence="2">
    <location>
        <begin position="11"/>
        <end position="365"/>
    </location>
</feature>
<name>A0A9P1DJR7_9DINO</name>
<feature type="transmembrane region" description="Helical" evidence="1">
    <location>
        <begin position="86"/>
        <end position="113"/>
    </location>
</feature>